<comment type="cofactor">
    <cofactor evidence="14">
        <name>[4Fe-4S] cluster</name>
        <dbReference type="ChEBI" id="CHEBI:49883"/>
    </cofactor>
    <text evidence="14">Binds 1 [4Fe-4S] cluster.</text>
</comment>
<dbReference type="AlphaFoldDB" id="A0A848IV24"/>
<evidence type="ECO:0000256" key="10">
    <source>
        <dbReference type="ARBA" id="ARBA00023004"/>
    </source>
</evidence>
<dbReference type="FunFam" id="1.10.340.30:FF:000002">
    <property type="entry name" value="Adenine DNA glycosylase"/>
    <property type="match status" value="1"/>
</dbReference>
<evidence type="ECO:0000256" key="9">
    <source>
        <dbReference type="ARBA" id="ARBA00022801"/>
    </source>
</evidence>
<dbReference type="Pfam" id="PF00730">
    <property type="entry name" value="HhH-GPD"/>
    <property type="match status" value="1"/>
</dbReference>
<dbReference type="InterPro" id="IPR011257">
    <property type="entry name" value="DNA_glycosylase"/>
</dbReference>
<comment type="similarity">
    <text evidence="3 14">Belongs to the Nth/MutY family.</text>
</comment>
<keyword evidence="7" id="KW-0479">Metal-binding</keyword>
<evidence type="ECO:0000259" key="15">
    <source>
        <dbReference type="SMART" id="SM00478"/>
    </source>
</evidence>
<dbReference type="Gene3D" id="1.10.1670.10">
    <property type="entry name" value="Helix-hairpin-Helix base-excision DNA repair enzymes (C-terminal)"/>
    <property type="match status" value="1"/>
</dbReference>
<dbReference type="InterPro" id="IPR003265">
    <property type="entry name" value="HhH-GPD_domain"/>
</dbReference>
<dbReference type="CDD" id="cd03431">
    <property type="entry name" value="NUDIX_DNA_Glycosylase_C-MutY"/>
    <property type="match status" value="1"/>
</dbReference>
<dbReference type="Pfam" id="PF14815">
    <property type="entry name" value="NUDIX_4"/>
    <property type="match status" value="1"/>
</dbReference>
<comment type="catalytic activity">
    <reaction evidence="1 14">
        <text>Hydrolyzes free adenine bases from 7,8-dihydro-8-oxoguanine:adenine mismatched double-stranded DNA, leaving an apurinic site.</text>
        <dbReference type="EC" id="3.2.2.31"/>
    </reaction>
</comment>
<organism evidence="16 17">
    <name type="scientific">Marinigracilibium pacificum</name>
    <dbReference type="NCBI Taxonomy" id="2729599"/>
    <lineage>
        <taxon>Bacteria</taxon>
        <taxon>Pseudomonadati</taxon>
        <taxon>Bacteroidota</taxon>
        <taxon>Cytophagia</taxon>
        <taxon>Cytophagales</taxon>
        <taxon>Flammeovirgaceae</taxon>
        <taxon>Marinigracilibium</taxon>
    </lineage>
</organism>
<evidence type="ECO:0000256" key="12">
    <source>
        <dbReference type="ARBA" id="ARBA00023204"/>
    </source>
</evidence>
<sequence>MTDQNFTDKLIGWYNEHSRSLPWRKTKDPYPVWLSEVILQQTRVEQGLPYYHKFIDSYPNIEDLAASSEEEVLRLWQGLGYYSRGRNLLKGAQQIVYERDGVWPDNYKELQNIKGIGKYIAAAIASFCFGEYVPVVDGNVYRFLSRYFGILEPINTGKSFRVFFEVAAELQSTANDPADFNQALMEFGAMHCKPRKPDCASCVFEAKCYARDKNSQELFPVKPKKKKSVTRNFHYFLIKKENRFLVRKRGVNDIWQGLYEFPLIEGEELSNENLQTLPVEIDMVKIKKLYEVKHILSHQTIFATFYDIIPVNDNVVKEERADYIGDWLLAEEIEEKPKPILIDKFLNEYL</sequence>
<keyword evidence="17" id="KW-1185">Reference proteome</keyword>
<dbReference type="GO" id="GO:0051539">
    <property type="term" value="F:4 iron, 4 sulfur cluster binding"/>
    <property type="evidence" value="ECO:0007669"/>
    <property type="project" value="UniProtKB-UniRule"/>
</dbReference>
<keyword evidence="11" id="KW-0411">Iron-sulfur</keyword>
<dbReference type="InterPro" id="IPR044298">
    <property type="entry name" value="MIG/MutY"/>
</dbReference>
<dbReference type="GO" id="GO:0006284">
    <property type="term" value="P:base-excision repair"/>
    <property type="evidence" value="ECO:0007669"/>
    <property type="project" value="UniProtKB-UniRule"/>
</dbReference>
<dbReference type="GO" id="GO:0046872">
    <property type="term" value="F:metal ion binding"/>
    <property type="evidence" value="ECO:0007669"/>
    <property type="project" value="UniProtKB-UniRule"/>
</dbReference>
<dbReference type="InterPro" id="IPR005760">
    <property type="entry name" value="A/G_AdeGlyc_MutY"/>
</dbReference>
<dbReference type="PANTHER" id="PTHR42944:SF1">
    <property type="entry name" value="ADENINE DNA GLYCOSYLASE"/>
    <property type="match status" value="1"/>
</dbReference>
<proteinExistence type="inferred from homology"/>
<dbReference type="NCBIfam" id="TIGR01084">
    <property type="entry name" value="mutY"/>
    <property type="match status" value="1"/>
</dbReference>
<dbReference type="InterPro" id="IPR023170">
    <property type="entry name" value="HhH_base_excis_C"/>
</dbReference>
<evidence type="ECO:0000313" key="16">
    <source>
        <dbReference type="EMBL" id="NMM47081.1"/>
    </source>
</evidence>
<keyword evidence="6" id="KW-0004">4Fe-4S</keyword>
<evidence type="ECO:0000256" key="1">
    <source>
        <dbReference type="ARBA" id="ARBA00000843"/>
    </source>
</evidence>
<dbReference type="GO" id="GO:0032357">
    <property type="term" value="F:oxidized purine DNA binding"/>
    <property type="evidence" value="ECO:0007669"/>
    <property type="project" value="TreeGrafter"/>
</dbReference>
<accession>A0A848IV24</accession>
<name>A0A848IV24_9BACT</name>
<gene>
    <name evidence="16" type="primary">mutY</name>
    <name evidence="16" type="ORF">HH304_01625</name>
</gene>
<dbReference type="Proteomes" id="UP000559010">
    <property type="component" value="Unassembled WGS sequence"/>
</dbReference>
<evidence type="ECO:0000313" key="17">
    <source>
        <dbReference type="Proteomes" id="UP000559010"/>
    </source>
</evidence>
<evidence type="ECO:0000256" key="14">
    <source>
        <dbReference type="RuleBase" id="RU365096"/>
    </source>
</evidence>
<evidence type="ECO:0000256" key="6">
    <source>
        <dbReference type="ARBA" id="ARBA00022485"/>
    </source>
</evidence>
<evidence type="ECO:0000256" key="8">
    <source>
        <dbReference type="ARBA" id="ARBA00022763"/>
    </source>
</evidence>
<dbReference type="RefSeq" id="WP_169677695.1">
    <property type="nucleotide sequence ID" value="NZ_JABBNU010000001.1"/>
</dbReference>
<dbReference type="SMART" id="SM00478">
    <property type="entry name" value="ENDO3c"/>
    <property type="match status" value="1"/>
</dbReference>
<feature type="domain" description="HhH-GPD" evidence="15">
    <location>
        <begin position="38"/>
        <end position="190"/>
    </location>
</feature>
<protein>
    <recommendedName>
        <fullName evidence="5 14">Adenine DNA glycosylase</fullName>
        <ecNumber evidence="4 14">3.2.2.31</ecNumber>
    </recommendedName>
</protein>
<dbReference type="Gene3D" id="3.90.79.10">
    <property type="entry name" value="Nucleoside Triphosphate Pyrophosphohydrolase"/>
    <property type="match status" value="1"/>
</dbReference>
<keyword evidence="9" id="KW-0378">Hydrolase</keyword>
<dbReference type="GO" id="GO:0000701">
    <property type="term" value="F:purine-specific mismatch base pair DNA N-glycosylase activity"/>
    <property type="evidence" value="ECO:0007669"/>
    <property type="project" value="UniProtKB-EC"/>
</dbReference>
<dbReference type="GO" id="GO:0006298">
    <property type="term" value="P:mismatch repair"/>
    <property type="evidence" value="ECO:0007669"/>
    <property type="project" value="TreeGrafter"/>
</dbReference>
<dbReference type="PANTHER" id="PTHR42944">
    <property type="entry name" value="ADENINE DNA GLYCOSYLASE"/>
    <property type="match status" value="1"/>
</dbReference>
<keyword evidence="8 14" id="KW-0227">DNA damage</keyword>
<evidence type="ECO:0000256" key="13">
    <source>
        <dbReference type="ARBA" id="ARBA00023295"/>
    </source>
</evidence>
<evidence type="ECO:0000256" key="7">
    <source>
        <dbReference type="ARBA" id="ARBA00022723"/>
    </source>
</evidence>
<keyword evidence="12" id="KW-0234">DNA repair</keyword>
<keyword evidence="10 14" id="KW-0408">Iron</keyword>
<dbReference type="GO" id="GO:0034039">
    <property type="term" value="F:8-oxo-7,8-dihydroguanine DNA N-glycosylase activity"/>
    <property type="evidence" value="ECO:0007669"/>
    <property type="project" value="TreeGrafter"/>
</dbReference>
<dbReference type="GO" id="GO:0035485">
    <property type="term" value="F:adenine/guanine mispair binding"/>
    <property type="evidence" value="ECO:0007669"/>
    <property type="project" value="TreeGrafter"/>
</dbReference>
<comment type="caution">
    <text evidence="16">The sequence shown here is derived from an EMBL/GenBank/DDBJ whole genome shotgun (WGS) entry which is preliminary data.</text>
</comment>
<evidence type="ECO:0000256" key="4">
    <source>
        <dbReference type="ARBA" id="ARBA00012045"/>
    </source>
</evidence>
<dbReference type="SUPFAM" id="SSF48150">
    <property type="entry name" value="DNA-glycosylase"/>
    <property type="match status" value="1"/>
</dbReference>
<dbReference type="InterPro" id="IPR029119">
    <property type="entry name" value="MutY_C"/>
</dbReference>
<dbReference type="Gene3D" id="1.10.340.30">
    <property type="entry name" value="Hypothetical protein, domain 2"/>
    <property type="match status" value="1"/>
</dbReference>
<dbReference type="SUPFAM" id="SSF55811">
    <property type="entry name" value="Nudix"/>
    <property type="match status" value="1"/>
</dbReference>
<evidence type="ECO:0000256" key="2">
    <source>
        <dbReference type="ARBA" id="ARBA00002933"/>
    </source>
</evidence>
<evidence type="ECO:0000256" key="11">
    <source>
        <dbReference type="ARBA" id="ARBA00023014"/>
    </source>
</evidence>
<dbReference type="CDD" id="cd00056">
    <property type="entry name" value="ENDO3c"/>
    <property type="match status" value="1"/>
</dbReference>
<evidence type="ECO:0000256" key="3">
    <source>
        <dbReference type="ARBA" id="ARBA00008343"/>
    </source>
</evidence>
<keyword evidence="13 14" id="KW-0326">Glycosidase</keyword>
<reference evidence="16 17" key="1">
    <citation type="submission" date="2020-04" db="EMBL/GenBank/DDBJ databases">
        <title>Flammeovirgaceae bacterium KN852 isolated from deep sea.</title>
        <authorList>
            <person name="Zhang D.-C."/>
        </authorList>
    </citation>
    <scope>NUCLEOTIDE SEQUENCE [LARGE SCALE GENOMIC DNA]</scope>
    <source>
        <strain evidence="16 17">KN852</strain>
    </source>
</reference>
<dbReference type="EMBL" id="JABBNU010000001">
    <property type="protein sequence ID" value="NMM47081.1"/>
    <property type="molecule type" value="Genomic_DNA"/>
</dbReference>
<dbReference type="EC" id="3.2.2.31" evidence="4 14"/>
<comment type="function">
    <text evidence="2">Adenine glycosylase active on G-A mispairs. MutY also corrects error-prone DNA synthesis past GO lesions which are due to the oxidatively damaged form of guanine: 7,8-dihydro-8-oxoguanine (8-oxo-dGTP).</text>
</comment>
<dbReference type="InterPro" id="IPR015797">
    <property type="entry name" value="NUDIX_hydrolase-like_dom_sf"/>
</dbReference>
<evidence type="ECO:0000256" key="5">
    <source>
        <dbReference type="ARBA" id="ARBA00022023"/>
    </source>
</evidence>